<evidence type="ECO:0000256" key="2">
    <source>
        <dbReference type="ARBA" id="ARBA00022670"/>
    </source>
</evidence>
<name>A0A0W7WFQ5_9RHOB</name>
<organism evidence="6 7">
    <name type="scientific">Pseudoponticoccus marisrubri</name>
    <dbReference type="NCBI Taxonomy" id="1685382"/>
    <lineage>
        <taxon>Bacteria</taxon>
        <taxon>Pseudomonadati</taxon>
        <taxon>Pseudomonadota</taxon>
        <taxon>Alphaproteobacteria</taxon>
        <taxon>Rhodobacterales</taxon>
        <taxon>Roseobacteraceae</taxon>
        <taxon>Pseudoponticoccus</taxon>
    </lineage>
</organism>
<dbReference type="InterPro" id="IPR041382">
    <property type="entry name" value="SH3_16"/>
</dbReference>
<dbReference type="Proteomes" id="UP000054396">
    <property type="component" value="Unassembled WGS sequence"/>
</dbReference>
<keyword evidence="4" id="KW-0788">Thiol protease</keyword>
<dbReference type="InterPro" id="IPR000064">
    <property type="entry name" value="NLP_P60_dom"/>
</dbReference>
<evidence type="ECO:0000256" key="3">
    <source>
        <dbReference type="ARBA" id="ARBA00022801"/>
    </source>
</evidence>
<comment type="similarity">
    <text evidence="1">Belongs to the peptidase C40 family.</text>
</comment>
<dbReference type="Pfam" id="PF00877">
    <property type="entry name" value="NLPC_P60"/>
    <property type="match status" value="1"/>
</dbReference>
<dbReference type="InterPro" id="IPR038765">
    <property type="entry name" value="Papain-like_cys_pep_sf"/>
</dbReference>
<keyword evidence="7" id="KW-1185">Reference proteome</keyword>
<sequence length="282" mass="29884">MDRRLTPCNGRVADPALKGQVQAERFTEGRQHRVAAAVADLCAAPGGKLDRQLLHGALVTVYEIHEGWAFLRAEADGYVGHLRSEQLEAGPPAPVTHRVASRATHAYTAPDIKAPRASWLSLGSLLELRDTEGRFAKTARGFVPLSHLAPLDTPERDPVTVAERLLGTPYLWGGNSAQGIDCSGLVQAGLAACGIDCPGDSDLQQAALPAAPEGAEPRRGDLLFWKGHVAWVAGPDRLLHANAHDMAVAYEPLGSAIARIKGQGDGPVTGHARPIHAPLSSF</sequence>
<dbReference type="GO" id="GO:0008234">
    <property type="term" value="F:cysteine-type peptidase activity"/>
    <property type="evidence" value="ECO:0007669"/>
    <property type="project" value="UniProtKB-KW"/>
</dbReference>
<dbReference type="STRING" id="1685382.AVJ23_17695"/>
<dbReference type="PROSITE" id="PS51935">
    <property type="entry name" value="NLPC_P60"/>
    <property type="match status" value="1"/>
</dbReference>
<dbReference type="Pfam" id="PF18348">
    <property type="entry name" value="SH3_16"/>
    <property type="match status" value="1"/>
</dbReference>
<protein>
    <recommendedName>
        <fullName evidence="5">NlpC/P60 domain-containing protein</fullName>
    </recommendedName>
</protein>
<comment type="caution">
    <text evidence="6">The sequence shown here is derived from an EMBL/GenBank/DDBJ whole genome shotgun (WGS) entry which is preliminary data.</text>
</comment>
<gene>
    <name evidence="6" type="ORF">AVJ23_17695</name>
</gene>
<dbReference type="RefSeq" id="WP_058863550.1">
    <property type="nucleotide sequence ID" value="NZ_LPXO01000013.1"/>
</dbReference>
<reference evidence="6 7" key="1">
    <citation type="submission" date="2015-12" db="EMBL/GenBank/DDBJ databases">
        <authorList>
            <person name="Shamseldin A."/>
            <person name="Moawad H."/>
            <person name="Abd El-Rahim W.M."/>
            <person name="Sadowsky M.J."/>
        </authorList>
    </citation>
    <scope>NUCLEOTIDE SEQUENCE [LARGE SCALE GENOMIC DNA]</scope>
    <source>
        <strain evidence="6 7">SJ5A-1</strain>
    </source>
</reference>
<keyword evidence="2" id="KW-0645">Protease</keyword>
<dbReference type="OrthoDB" id="9813368at2"/>
<evidence type="ECO:0000256" key="1">
    <source>
        <dbReference type="ARBA" id="ARBA00007074"/>
    </source>
</evidence>
<dbReference type="SUPFAM" id="SSF54001">
    <property type="entry name" value="Cysteine proteinases"/>
    <property type="match status" value="1"/>
</dbReference>
<dbReference type="PANTHER" id="PTHR47359">
    <property type="entry name" value="PEPTIDOGLYCAN DL-ENDOPEPTIDASE CWLO"/>
    <property type="match status" value="1"/>
</dbReference>
<dbReference type="InterPro" id="IPR051794">
    <property type="entry name" value="PG_Endopeptidase_C40"/>
</dbReference>
<dbReference type="Gene3D" id="3.90.1720.10">
    <property type="entry name" value="endopeptidase domain like (from Nostoc punctiforme)"/>
    <property type="match status" value="1"/>
</dbReference>
<evidence type="ECO:0000259" key="5">
    <source>
        <dbReference type="PROSITE" id="PS51935"/>
    </source>
</evidence>
<evidence type="ECO:0000313" key="7">
    <source>
        <dbReference type="Proteomes" id="UP000054396"/>
    </source>
</evidence>
<dbReference type="PANTHER" id="PTHR47359:SF3">
    <property type="entry name" value="NLP_P60 DOMAIN-CONTAINING PROTEIN-RELATED"/>
    <property type="match status" value="1"/>
</dbReference>
<dbReference type="EMBL" id="LPXO01000013">
    <property type="protein sequence ID" value="KUF09475.1"/>
    <property type="molecule type" value="Genomic_DNA"/>
</dbReference>
<feature type="domain" description="NlpC/P60" evidence="5">
    <location>
        <begin position="152"/>
        <end position="275"/>
    </location>
</feature>
<accession>A0A0W7WFQ5</accession>
<evidence type="ECO:0000313" key="6">
    <source>
        <dbReference type="EMBL" id="KUF09475.1"/>
    </source>
</evidence>
<dbReference type="GO" id="GO:0006508">
    <property type="term" value="P:proteolysis"/>
    <property type="evidence" value="ECO:0007669"/>
    <property type="project" value="UniProtKB-KW"/>
</dbReference>
<keyword evidence="3" id="KW-0378">Hydrolase</keyword>
<proteinExistence type="inferred from homology"/>
<evidence type="ECO:0000256" key="4">
    <source>
        <dbReference type="ARBA" id="ARBA00022807"/>
    </source>
</evidence>
<dbReference type="AlphaFoldDB" id="A0A0W7WFQ5"/>